<evidence type="ECO:0000256" key="1">
    <source>
        <dbReference type="ARBA" id="ARBA00006754"/>
    </source>
</evidence>
<name>A0ABV5ZPE4_9PSEU</name>
<evidence type="ECO:0000313" key="6">
    <source>
        <dbReference type="Proteomes" id="UP001589693"/>
    </source>
</evidence>
<dbReference type="Gene3D" id="1.10.10.2840">
    <property type="entry name" value="PucR C-terminal helix-turn-helix domain"/>
    <property type="match status" value="1"/>
</dbReference>
<dbReference type="InterPro" id="IPR041522">
    <property type="entry name" value="CdaR_GGDEF"/>
</dbReference>
<dbReference type="Pfam" id="PF13556">
    <property type="entry name" value="HTH_30"/>
    <property type="match status" value="1"/>
</dbReference>
<evidence type="ECO:0000313" key="5">
    <source>
        <dbReference type="EMBL" id="MFB9902752.1"/>
    </source>
</evidence>
<keyword evidence="6" id="KW-1185">Reference proteome</keyword>
<evidence type="ECO:0000259" key="3">
    <source>
        <dbReference type="Pfam" id="PF13556"/>
    </source>
</evidence>
<dbReference type="Proteomes" id="UP001589693">
    <property type="component" value="Unassembled WGS sequence"/>
</dbReference>
<dbReference type="EMBL" id="JBHLZU010000002">
    <property type="protein sequence ID" value="MFB9902752.1"/>
    <property type="molecule type" value="Genomic_DNA"/>
</dbReference>
<feature type="domain" description="PucR C-terminal helix-turn-helix" evidence="3">
    <location>
        <begin position="477"/>
        <end position="535"/>
    </location>
</feature>
<dbReference type="Pfam" id="PF17853">
    <property type="entry name" value="GGDEF_2"/>
    <property type="match status" value="1"/>
</dbReference>
<dbReference type="InterPro" id="IPR051448">
    <property type="entry name" value="CdaR-like_regulators"/>
</dbReference>
<comment type="caution">
    <text evidence="5">The sequence shown here is derived from an EMBL/GenBank/DDBJ whole genome shotgun (WGS) entry which is preliminary data.</text>
</comment>
<organism evidence="5 6">
    <name type="scientific">Allokutzneria oryzae</name>
    <dbReference type="NCBI Taxonomy" id="1378989"/>
    <lineage>
        <taxon>Bacteria</taxon>
        <taxon>Bacillati</taxon>
        <taxon>Actinomycetota</taxon>
        <taxon>Actinomycetes</taxon>
        <taxon>Pseudonocardiales</taxon>
        <taxon>Pseudonocardiaceae</taxon>
        <taxon>Allokutzneria</taxon>
    </lineage>
</organism>
<accession>A0ABV5ZPE4</accession>
<dbReference type="Pfam" id="PF07905">
    <property type="entry name" value="PucR"/>
    <property type="match status" value="1"/>
</dbReference>
<dbReference type="InterPro" id="IPR025736">
    <property type="entry name" value="PucR_C-HTH_dom"/>
</dbReference>
<evidence type="ECO:0000259" key="2">
    <source>
        <dbReference type="Pfam" id="PF07905"/>
    </source>
</evidence>
<dbReference type="InterPro" id="IPR012914">
    <property type="entry name" value="PucR_dom"/>
</dbReference>
<comment type="similarity">
    <text evidence="1">Belongs to the CdaR family.</text>
</comment>
<dbReference type="RefSeq" id="WP_377849834.1">
    <property type="nucleotide sequence ID" value="NZ_JBHLZU010000002.1"/>
</dbReference>
<evidence type="ECO:0000259" key="4">
    <source>
        <dbReference type="Pfam" id="PF17853"/>
    </source>
</evidence>
<feature type="domain" description="CdaR GGDEF-like" evidence="4">
    <location>
        <begin position="291"/>
        <end position="423"/>
    </location>
</feature>
<feature type="domain" description="Purine catabolism PurC-like" evidence="2">
    <location>
        <begin position="7"/>
        <end position="129"/>
    </location>
</feature>
<dbReference type="PANTHER" id="PTHR33744:SF1">
    <property type="entry name" value="DNA-BINDING TRANSCRIPTIONAL ACTIVATOR ADER"/>
    <property type="match status" value="1"/>
</dbReference>
<gene>
    <name evidence="5" type="ORF">ACFFQA_02250</name>
</gene>
<reference evidence="5 6" key="1">
    <citation type="submission" date="2024-09" db="EMBL/GenBank/DDBJ databases">
        <authorList>
            <person name="Sun Q."/>
            <person name="Mori K."/>
        </authorList>
    </citation>
    <scope>NUCLEOTIDE SEQUENCE [LARGE SCALE GENOMIC DNA]</scope>
    <source>
        <strain evidence="5 6">TBRC 7907</strain>
    </source>
</reference>
<dbReference type="PANTHER" id="PTHR33744">
    <property type="entry name" value="CARBOHYDRATE DIACID REGULATOR"/>
    <property type="match status" value="1"/>
</dbReference>
<dbReference type="InterPro" id="IPR042070">
    <property type="entry name" value="PucR_C-HTH_sf"/>
</dbReference>
<proteinExistence type="inferred from homology"/>
<sequence length="540" mass="57618">MYPTVEDVLALPELRRGRPVVVAGSAGLERRVRWVHVAEVADIAGLLHGGELVLTTGIALPGDEAGLTRYIDELAGVGVAGLVVELIRRWPAELPPALVTAAQRHGLPLVTLGEETRFVSVTEAVVSAITSAQVNELRATEQVHEIFTALTLSGAGPAEILREVARLSELPVVLESLDHHLLAYDAAGGDPARLLASWERRSAGVVPATRTGYDEESGWLVTMVGARGDNWGRLVLCTAERPSHQNTVVAERAASALALHRLLAKDDVSLERQSHRALLIDLLTPGVAVADLATRATILGVRLTDRRLVGVSVRPRTTISATPAPALATQEVLRELSEVTASAARRAGIPALVGVVDDTSVRALLTLPMAGETDPTLHRFANELHRTVAATPWALPVVVALGTTVTAAQEAARSLAEAAHVAEAALRSGGARVFHRLADVRLRGLMHLMHADQRVRAFVERELSALLAHDRFHGTRLVDTLRDYCQHGGNKSAAAGAAHLSRTAFYQQLARIEQILGISLDDAESMLSLHVALLAHDAAL</sequence>
<protein>
    <submittedName>
        <fullName evidence="5">PucR family transcriptional regulator</fullName>
    </submittedName>
</protein>